<dbReference type="EMBL" id="ML737159">
    <property type="protein sequence ID" value="KAE8339218.1"/>
    <property type="molecule type" value="Genomic_DNA"/>
</dbReference>
<organism evidence="2">
    <name type="scientific">Aspergillus arachidicola</name>
    <dbReference type="NCBI Taxonomy" id="656916"/>
    <lineage>
        <taxon>Eukaryota</taxon>
        <taxon>Fungi</taxon>
        <taxon>Dikarya</taxon>
        <taxon>Ascomycota</taxon>
        <taxon>Pezizomycotina</taxon>
        <taxon>Eurotiomycetes</taxon>
        <taxon>Eurotiomycetidae</taxon>
        <taxon>Eurotiales</taxon>
        <taxon>Aspergillaceae</taxon>
        <taxon>Aspergillus</taxon>
        <taxon>Aspergillus subgen. Circumdati</taxon>
    </lineage>
</organism>
<dbReference type="InterPro" id="IPR010036">
    <property type="entry name" value="MDP_1_eu_arc"/>
</dbReference>
<dbReference type="CDD" id="cd07501">
    <property type="entry name" value="HAD_MDP-1_like"/>
    <property type="match status" value="1"/>
</dbReference>
<feature type="region of interest" description="Disordered" evidence="1">
    <location>
        <begin position="206"/>
        <end position="250"/>
    </location>
</feature>
<accession>A0A5N6Y203</accession>
<feature type="compositionally biased region" description="Low complexity" evidence="1">
    <location>
        <begin position="230"/>
        <end position="240"/>
    </location>
</feature>
<dbReference type="GO" id="GO:0003993">
    <property type="term" value="F:acid phosphatase activity"/>
    <property type="evidence" value="ECO:0007669"/>
    <property type="project" value="TreeGrafter"/>
</dbReference>
<evidence type="ECO:0000256" key="1">
    <source>
        <dbReference type="SAM" id="MobiDB-lite"/>
    </source>
</evidence>
<dbReference type="SFLD" id="SFLDG01131">
    <property type="entry name" value="C1.5.2:_MDP_Like"/>
    <property type="match status" value="1"/>
</dbReference>
<dbReference type="SUPFAM" id="SSF51161">
    <property type="entry name" value="Trimeric LpxA-like enzymes"/>
    <property type="match status" value="1"/>
</dbReference>
<dbReference type="InterPro" id="IPR036412">
    <property type="entry name" value="HAD-like_sf"/>
</dbReference>
<dbReference type="InterPro" id="IPR023214">
    <property type="entry name" value="HAD_sf"/>
</dbReference>
<dbReference type="Gene3D" id="2.160.10.10">
    <property type="entry name" value="Hexapeptide repeat proteins"/>
    <property type="match status" value="1"/>
</dbReference>
<dbReference type="SUPFAM" id="SSF56784">
    <property type="entry name" value="HAD-like"/>
    <property type="match status" value="1"/>
</dbReference>
<dbReference type="AlphaFoldDB" id="A0A5N6Y203"/>
<dbReference type="Proteomes" id="UP000325558">
    <property type="component" value="Unassembled WGS sequence"/>
</dbReference>
<dbReference type="InterPro" id="IPR011004">
    <property type="entry name" value="Trimer_LpxA-like_sf"/>
</dbReference>
<dbReference type="NCBIfam" id="TIGR01685">
    <property type="entry name" value="MDP-1"/>
    <property type="match status" value="1"/>
</dbReference>
<dbReference type="InterPro" id="IPR035679">
    <property type="entry name" value="MDP-1_euk"/>
</dbReference>
<sequence>MRAKRTNTQPLEDASTAPATFNDGLPLPKLIAFDLDYTLWPFWVDTHVSAPIKPRDNNSRCTDRWNESFAFYPAVSAIIYACKTHSIPLALASRTHTPDLARDMLKALHIIPTFSDNPAAKAKSVRALDYFTYIQIFPANKTQHFSKIHQASGINYEDMLFFDDEARNRNVETELGVTFCLVRDGMTKEEVDRGVWAWRKRNGIKPTAPTSIMDPRQSQVHLKPPPPQHVRPSASASSSPAPTPRAPVTIHPTTTVADTVILHGTHPISIGAGTIVHPRAKFYSYEGPIVIGENCIISEKSTIGAAPTQPPSLLRESRTSDGLPIRISSCVTVGPLATILPGAHIHSAVTIEALATVHRRVSIGAHSKICSGCEISDNVKIRDWTVVWGSGAGFGQRRRTRATEKMSSATATTQGIQALEGRVIEDARLMVLQKEREALVRLIGSGGGGRRR</sequence>
<dbReference type="SFLD" id="SFLDG01129">
    <property type="entry name" value="C1.5:_HAD__Beta-PGM__Phosphata"/>
    <property type="match status" value="1"/>
</dbReference>
<evidence type="ECO:0000313" key="2">
    <source>
        <dbReference type="EMBL" id="KAE8339218.1"/>
    </source>
</evidence>
<dbReference type="InterPro" id="IPR010033">
    <property type="entry name" value="HAD_SF_ppase_IIIC"/>
</dbReference>
<dbReference type="PANTHER" id="PTHR17901">
    <property type="entry name" value="MAGNESIUM-DEPENDENT PHOSPHATASE 1 MDP1"/>
    <property type="match status" value="1"/>
</dbReference>
<dbReference type="SFLD" id="SFLDS00003">
    <property type="entry name" value="Haloacid_Dehalogenase"/>
    <property type="match status" value="1"/>
</dbReference>
<proteinExistence type="predicted"/>
<protein>
    <submittedName>
        <fullName evidence="2">Uncharacterized protein</fullName>
    </submittedName>
</protein>
<dbReference type="Gene3D" id="3.40.50.1000">
    <property type="entry name" value="HAD superfamily/HAD-like"/>
    <property type="match status" value="1"/>
</dbReference>
<dbReference type="PANTHER" id="PTHR17901:SF14">
    <property type="entry name" value="MAGNESIUM-DEPENDENT PHOSPHATASE 1"/>
    <property type="match status" value="1"/>
</dbReference>
<dbReference type="NCBIfam" id="TIGR01681">
    <property type="entry name" value="HAD-SF-IIIC"/>
    <property type="match status" value="1"/>
</dbReference>
<dbReference type="OrthoDB" id="2865258at2759"/>
<dbReference type="Pfam" id="PF12689">
    <property type="entry name" value="Acid_PPase"/>
    <property type="match status" value="1"/>
</dbReference>
<name>A0A5N6Y203_9EURO</name>
<gene>
    <name evidence="2" type="ORF">BDV24DRAFT_152952</name>
</gene>
<dbReference type="FunFam" id="3.40.50.1000:FF:000155">
    <property type="entry name" value="Putative magnesium dependent phosphatase"/>
    <property type="match status" value="1"/>
</dbReference>
<reference evidence="2" key="1">
    <citation type="submission" date="2019-04" db="EMBL/GenBank/DDBJ databases">
        <title>Friends and foes A comparative genomics study of 23 Aspergillus species from section Flavi.</title>
        <authorList>
            <consortium name="DOE Joint Genome Institute"/>
            <person name="Kjaerbolling I."/>
            <person name="Vesth T."/>
            <person name="Frisvad J.C."/>
            <person name="Nybo J.L."/>
            <person name="Theobald S."/>
            <person name="Kildgaard S."/>
            <person name="Isbrandt T."/>
            <person name="Kuo A."/>
            <person name="Sato A."/>
            <person name="Lyhne E.K."/>
            <person name="Kogle M.E."/>
            <person name="Wiebenga A."/>
            <person name="Kun R.S."/>
            <person name="Lubbers R.J."/>
            <person name="Makela M.R."/>
            <person name="Barry K."/>
            <person name="Chovatia M."/>
            <person name="Clum A."/>
            <person name="Daum C."/>
            <person name="Haridas S."/>
            <person name="He G."/>
            <person name="LaButti K."/>
            <person name="Lipzen A."/>
            <person name="Mondo S."/>
            <person name="Riley R."/>
            <person name="Salamov A."/>
            <person name="Simmons B.A."/>
            <person name="Magnuson J.K."/>
            <person name="Henrissat B."/>
            <person name="Mortensen U.H."/>
            <person name="Larsen T.O."/>
            <person name="Devries R.P."/>
            <person name="Grigoriev I.V."/>
            <person name="Machida M."/>
            <person name="Baker S.E."/>
            <person name="Andersen M.R."/>
        </authorList>
    </citation>
    <scope>NUCLEOTIDE SEQUENCE</scope>
    <source>
        <strain evidence="2">CBS 117612</strain>
    </source>
</reference>